<dbReference type="GO" id="GO:0030897">
    <property type="term" value="C:HOPS complex"/>
    <property type="evidence" value="ECO:0007669"/>
    <property type="project" value="TreeGrafter"/>
</dbReference>
<dbReference type="InterPro" id="IPR006926">
    <property type="entry name" value="Vps16_N"/>
</dbReference>
<evidence type="ECO:0000259" key="1">
    <source>
        <dbReference type="Pfam" id="PF04841"/>
    </source>
</evidence>
<dbReference type="GO" id="GO:0006886">
    <property type="term" value="P:intracellular protein transport"/>
    <property type="evidence" value="ECO:0007669"/>
    <property type="project" value="InterPro"/>
</dbReference>
<organism evidence="2 3">
    <name type="scientific">Cetraspora pellucida</name>
    <dbReference type="NCBI Taxonomy" id="1433469"/>
    <lineage>
        <taxon>Eukaryota</taxon>
        <taxon>Fungi</taxon>
        <taxon>Fungi incertae sedis</taxon>
        <taxon>Mucoromycota</taxon>
        <taxon>Glomeromycotina</taxon>
        <taxon>Glomeromycetes</taxon>
        <taxon>Diversisporales</taxon>
        <taxon>Gigasporaceae</taxon>
        <taxon>Cetraspora</taxon>
    </lineage>
</organism>
<dbReference type="OrthoDB" id="1792at2759"/>
<feature type="domain" description="Vps16 N-terminal" evidence="1">
    <location>
        <begin position="3"/>
        <end position="100"/>
    </location>
</feature>
<reference evidence="2" key="1">
    <citation type="submission" date="2021-06" db="EMBL/GenBank/DDBJ databases">
        <authorList>
            <person name="Kallberg Y."/>
            <person name="Tangrot J."/>
            <person name="Rosling A."/>
        </authorList>
    </citation>
    <scope>NUCLEOTIDE SEQUENCE</scope>
    <source>
        <strain evidence="2">FL966</strain>
    </source>
</reference>
<evidence type="ECO:0000313" key="2">
    <source>
        <dbReference type="EMBL" id="CAG8840556.1"/>
    </source>
</evidence>
<dbReference type="GO" id="GO:0005768">
    <property type="term" value="C:endosome"/>
    <property type="evidence" value="ECO:0007669"/>
    <property type="project" value="TreeGrafter"/>
</dbReference>
<accession>A0A9N9KKH6</accession>
<name>A0A9N9KKH6_9GLOM</name>
<dbReference type="PANTHER" id="PTHR12811:SF0">
    <property type="entry name" value="VACUOLAR PROTEIN SORTING-ASSOCIATED PROTEIN 16 HOMOLOG"/>
    <property type="match status" value="1"/>
</dbReference>
<dbReference type="SUPFAM" id="SSF50978">
    <property type="entry name" value="WD40 repeat-like"/>
    <property type="match status" value="1"/>
</dbReference>
<evidence type="ECO:0000313" key="3">
    <source>
        <dbReference type="Proteomes" id="UP000789759"/>
    </source>
</evidence>
<gene>
    <name evidence="2" type="ORF">CPELLU_LOCUS22031</name>
</gene>
<dbReference type="GO" id="GO:0003779">
    <property type="term" value="F:actin binding"/>
    <property type="evidence" value="ECO:0007669"/>
    <property type="project" value="TreeGrafter"/>
</dbReference>
<dbReference type="InterPro" id="IPR016534">
    <property type="entry name" value="VPS16"/>
</dbReference>
<protein>
    <submittedName>
        <fullName evidence="2">15042_t:CDS:1</fullName>
    </submittedName>
</protein>
<dbReference type="PANTHER" id="PTHR12811">
    <property type="entry name" value="VACUOLAR PROTEIN SORTING VPS16"/>
    <property type="match status" value="1"/>
</dbReference>
<proteinExistence type="predicted"/>
<dbReference type="Proteomes" id="UP000789759">
    <property type="component" value="Unassembled WGS sequence"/>
</dbReference>
<feature type="non-terminal residue" evidence="2">
    <location>
        <position position="1"/>
    </location>
</feature>
<keyword evidence="3" id="KW-1185">Reference proteome</keyword>
<dbReference type="AlphaFoldDB" id="A0A9N9KKH6"/>
<dbReference type="GO" id="GO:0016197">
    <property type="term" value="P:endosomal transport"/>
    <property type="evidence" value="ECO:0007669"/>
    <property type="project" value="TreeGrafter"/>
</dbReference>
<dbReference type="InterPro" id="IPR036322">
    <property type="entry name" value="WD40_repeat_dom_sf"/>
</dbReference>
<dbReference type="GO" id="GO:0042144">
    <property type="term" value="P:vacuole fusion, non-autophagic"/>
    <property type="evidence" value="ECO:0007669"/>
    <property type="project" value="TreeGrafter"/>
</dbReference>
<dbReference type="Pfam" id="PF04841">
    <property type="entry name" value="Vps16_N"/>
    <property type="match status" value="1"/>
</dbReference>
<comment type="caution">
    <text evidence="2">The sequence shown here is derived from an EMBL/GenBank/DDBJ whole genome shotgun (WGS) entry which is preliminary data.</text>
</comment>
<sequence>MSWKHMDLSKYMIAGATFCGPIAMICDDKKVSMLQKQQPVKPTIYIYTSAGKLMGQLEWDKGCIIKMGWTDAEQLVVVMEDGYIRLYDIHGDFTQFSLGKV</sequence>
<feature type="non-terminal residue" evidence="2">
    <location>
        <position position="101"/>
    </location>
</feature>
<dbReference type="EMBL" id="CAJVQA010090477">
    <property type="protein sequence ID" value="CAG8840556.1"/>
    <property type="molecule type" value="Genomic_DNA"/>
</dbReference>